<keyword evidence="7" id="KW-0067">ATP-binding</keyword>
<dbReference type="AlphaFoldDB" id="A0AAW1XNN4"/>
<evidence type="ECO:0000256" key="4">
    <source>
        <dbReference type="ARBA" id="ARBA00022729"/>
    </source>
</evidence>
<comment type="catalytic activity">
    <reaction evidence="10">
        <text>L-threonyl-[protein] + ATP = O-phospho-L-threonyl-[protein] + ADP + H(+)</text>
        <dbReference type="Rhea" id="RHEA:46608"/>
        <dbReference type="Rhea" id="RHEA-COMP:11060"/>
        <dbReference type="Rhea" id="RHEA-COMP:11605"/>
        <dbReference type="ChEBI" id="CHEBI:15378"/>
        <dbReference type="ChEBI" id="CHEBI:30013"/>
        <dbReference type="ChEBI" id="CHEBI:30616"/>
        <dbReference type="ChEBI" id="CHEBI:61977"/>
        <dbReference type="ChEBI" id="CHEBI:456216"/>
        <dbReference type="EC" id="2.7.11.1"/>
    </reaction>
</comment>
<keyword evidence="2" id="KW-0723">Serine/threonine-protein kinase</keyword>
<gene>
    <name evidence="15" type="ORF">M0R45_014352</name>
</gene>
<feature type="chain" id="PRO_5043362922" description="non-specific serine/threonine protein kinase" evidence="13">
    <location>
        <begin position="25"/>
        <end position="392"/>
    </location>
</feature>
<name>A0AAW1XNN4_RUBAR</name>
<evidence type="ECO:0000256" key="9">
    <source>
        <dbReference type="ARBA" id="ARBA00023180"/>
    </source>
</evidence>
<keyword evidence="4 13" id="KW-0732">Signal</keyword>
<dbReference type="SUPFAM" id="SSF56112">
    <property type="entry name" value="Protein kinase-like (PK-like)"/>
    <property type="match status" value="1"/>
</dbReference>
<dbReference type="InterPro" id="IPR011009">
    <property type="entry name" value="Kinase-like_dom_sf"/>
</dbReference>
<keyword evidence="9" id="KW-0325">Glycoprotein</keyword>
<evidence type="ECO:0000256" key="7">
    <source>
        <dbReference type="ARBA" id="ARBA00022840"/>
    </source>
</evidence>
<feature type="signal peptide" evidence="13">
    <location>
        <begin position="1"/>
        <end position="24"/>
    </location>
</feature>
<dbReference type="Proteomes" id="UP001457282">
    <property type="component" value="Unassembled WGS sequence"/>
</dbReference>
<dbReference type="GO" id="GO:0005524">
    <property type="term" value="F:ATP binding"/>
    <property type="evidence" value="ECO:0007669"/>
    <property type="project" value="UniProtKB-KW"/>
</dbReference>
<comment type="catalytic activity">
    <reaction evidence="11">
        <text>L-seryl-[protein] + ATP = O-phospho-L-seryl-[protein] + ADP + H(+)</text>
        <dbReference type="Rhea" id="RHEA:17989"/>
        <dbReference type="Rhea" id="RHEA-COMP:9863"/>
        <dbReference type="Rhea" id="RHEA-COMP:11604"/>
        <dbReference type="ChEBI" id="CHEBI:15378"/>
        <dbReference type="ChEBI" id="CHEBI:29999"/>
        <dbReference type="ChEBI" id="CHEBI:30616"/>
        <dbReference type="ChEBI" id="CHEBI:83421"/>
        <dbReference type="ChEBI" id="CHEBI:456216"/>
        <dbReference type="EC" id="2.7.11.1"/>
    </reaction>
</comment>
<evidence type="ECO:0000256" key="13">
    <source>
        <dbReference type="SAM" id="SignalP"/>
    </source>
</evidence>
<protein>
    <recommendedName>
        <fullName evidence="1">non-specific serine/threonine protein kinase</fullName>
        <ecNumber evidence="1">2.7.11.1</ecNumber>
    </recommendedName>
</protein>
<dbReference type="Gene3D" id="3.30.200.20">
    <property type="entry name" value="Phosphorylase Kinase, domain 1"/>
    <property type="match status" value="1"/>
</dbReference>
<evidence type="ECO:0000256" key="12">
    <source>
        <dbReference type="SAM" id="Phobius"/>
    </source>
</evidence>
<organism evidence="15 16">
    <name type="scientific">Rubus argutus</name>
    <name type="common">Southern blackberry</name>
    <dbReference type="NCBI Taxonomy" id="59490"/>
    <lineage>
        <taxon>Eukaryota</taxon>
        <taxon>Viridiplantae</taxon>
        <taxon>Streptophyta</taxon>
        <taxon>Embryophyta</taxon>
        <taxon>Tracheophyta</taxon>
        <taxon>Spermatophyta</taxon>
        <taxon>Magnoliopsida</taxon>
        <taxon>eudicotyledons</taxon>
        <taxon>Gunneridae</taxon>
        <taxon>Pentapetalae</taxon>
        <taxon>rosids</taxon>
        <taxon>fabids</taxon>
        <taxon>Rosales</taxon>
        <taxon>Rosaceae</taxon>
        <taxon>Rosoideae</taxon>
        <taxon>Rosoideae incertae sedis</taxon>
        <taxon>Rubus</taxon>
    </lineage>
</organism>
<dbReference type="InterPro" id="IPR008271">
    <property type="entry name" value="Ser/Thr_kinase_AS"/>
</dbReference>
<sequence>MQAFRTLLVCSFLFSFLRTSATTALDTIINPSQYIRDGPDGETLVSADGIFQLGFFDAIGKKSKFNKKRQAGIVISSTILVLGILILGFLFYKRKKNLRNQDARRLQDCRRDYFEEEKEDMELPLFDLTAIAHATDDFSSSNKLGEGGFGPVYKGTLVGGKEIAVKRRSKDSGQGMKEFKNEVVLIAKLQHRNLVKLLGCCIQNDEKMLIYDFMPYGSLDFFIFDHERQKSLDWPTCYNIIKGTARGLLYLHQDSRLRIIHRDLKPSNILLDKNMNPKISDFGLAKTFSFDQSQANTNKVAGTYGYLAPEYAVDGIFSTKSDVFRFGVVLIELLSREKNRGFCHPDHAFNLLGHAWTLWTQNKPLDLIDKTLCDSCTIAEVLSDVMMPSPKS</sequence>
<keyword evidence="6" id="KW-0418">Kinase</keyword>
<feature type="transmembrane region" description="Helical" evidence="12">
    <location>
        <begin position="71"/>
        <end position="92"/>
    </location>
</feature>
<evidence type="ECO:0000313" key="16">
    <source>
        <dbReference type="Proteomes" id="UP001457282"/>
    </source>
</evidence>
<dbReference type="PANTHER" id="PTHR27002">
    <property type="entry name" value="RECEPTOR-LIKE SERINE/THREONINE-PROTEIN KINASE SD1-8"/>
    <property type="match status" value="1"/>
</dbReference>
<evidence type="ECO:0000313" key="15">
    <source>
        <dbReference type="EMBL" id="KAK9937573.1"/>
    </source>
</evidence>
<evidence type="ECO:0000256" key="11">
    <source>
        <dbReference type="ARBA" id="ARBA00048679"/>
    </source>
</evidence>
<dbReference type="PROSITE" id="PS00108">
    <property type="entry name" value="PROTEIN_KINASE_ST"/>
    <property type="match status" value="1"/>
</dbReference>
<evidence type="ECO:0000256" key="10">
    <source>
        <dbReference type="ARBA" id="ARBA00047899"/>
    </source>
</evidence>
<dbReference type="PROSITE" id="PS50011">
    <property type="entry name" value="PROTEIN_KINASE_DOM"/>
    <property type="match status" value="1"/>
</dbReference>
<reference evidence="15 16" key="1">
    <citation type="journal article" date="2023" name="G3 (Bethesda)">
        <title>A chromosome-length genome assembly and annotation of blackberry (Rubus argutus, cv. 'Hillquist').</title>
        <authorList>
            <person name="Bruna T."/>
            <person name="Aryal R."/>
            <person name="Dudchenko O."/>
            <person name="Sargent D.J."/>
            <person name="Mead D."/>
            <person name="Buti M."/>
            <person name="Cavallini A."/>
            <person name="Hytonen T."/>
            <person name="Andres J."/>
            <person name="Pham M."/>
            <person name="Weisz D."/>
            <person name="Mascagni F."/>
            <person name="Usai G."/>
            <person name="Natali L."/>
            <person name="Bassil N."/>
            <person name="Fernandez G.E."/>
            <person name="Lomsadze A."/>
            <person name="Armour M."/>
            <person name="Olukolu B."/>
            <person name="Poorten T."/>
            <person name="Britton C."/>
            <person name="Davik J."/>
            <person name="Ashrafi H."/>
            <person name="Aiden E.L."/>
            <person name="Borodovsky M."/>
            <person name="Worthington M."/>
        </authorList>
    </citation>
    <scope>NUCLEOTIDE SEQUENCE [LARGE SCALE GENOMIC DNA]</scope>
    <source>
        <strain evidence="15">PI 553951</strain>
    </source>
</reference>
<evidence type="ECO:0000256" key="8">
    <source>
        <dbReference type="ARBA" id="ARBA00023157"/>
    </source>
</evidence>
<keyword evidence="12" id="KW-0812">Transmembrane</keyword>
<evidence type="ECO:0000256" key="1">
    <source>
        <dbReference type="ARBA" id="ARBA00012513"/>
    </source>
</evidence>
<dbReference type="GO" id="GO:0004674">
    <property type="term" value="F:protein serine/threonine kinase activity"/>
    <property type="evidence" value="ECO:0007669"/>
    <property type="project" value="UniProtKB-KW"/>
</dbReference>
<proteinExistence type="predicted"/>
<dbReference type="InterPro" id="IPR001245">
    <property type="entry name" value="Ser-Thr/Tyr_kinase_cat_dom"/>
</dbReference>
<keyword evidence="3" id="KW-0808">Transferase</keyword>
<dbReference type="InterPro" id="IPR000719">
    <property type="entry name" value="Prot_kinase_dom"/>
</dbReference>
<dbReference type="FunFam" id="1.10.510.10:FF:000060">
    <property type="entry name" value="G-type lectin S-receptor-like serine/threonine-protein kinase"/>
    <property type="match status" value="1"/>
</dbReference>
<dbReference type="EC" id="2.7.11.1" evidence="1"/>
<accession>A0AAW1XNN4</accession>
<dbReference type="PANTHER" id="PTHR27002:SF1003">
    <property type="entry name" value="PROTEIN KINASE DOMAIN-CONTAINING PROTEIN"/>
    <property type="match status" value="1"/>
</dbReference>
<comment type="caution">
    <text evidence="15">The sequence shown here is derived from an EMBL/GenBank/DDBJ whole genome shotgun (WGS) entry which is preliminary data.</text>
</comment>
<dbReference type="EMBL" id="JBEDUW010000003">
    <property type="protein sequence ID" value="KAK9937573.1"/>
    <property type="molecule type" value="Genomic_DNA"/>
</dbReference>
<keyword evidence="8" id="KW-1015">Disulfide bond</keyword>
<dbReference type="SMART" id="SM00220">
    <property type="entry name" value="S_TKc"/>
    <property type="match status" value="1"/>
</dbReference>
<keyword evidence="12" id="KW-1133">Transmembrane helix</keyword>
<keyword evidence="5" id="KW-0547">Nucleotide-binding</keyword>
<evidence type="ECO:0000256" key="5">
    <source>
        <dbReference type="ARBA" id="ARBA00022741"/>
    </source>
</evidence>
<dbReference type="FunFam" id="3.30.200.20:FF:000195">
    <property type="entry name" value="G-type lectin S-receptor-like serine/threonine-protein kinase"/>
    <property type="match status" value="1"/>
</dbReference>
<evidence type="ECO:0000256" key="2">
    <source>
        <dbReference type="ARBA" id="ARBA00022527"/>
    </source>
</evidence>
<dbReference type="Pfam" id="PF07714">
    <property type="entry name" value="PK_Tyr_Ser-Thr"/>
    <property type="match status" value="1"/>
</dbReference>
<evidence type="ECO:0000256" key="3">
    <source>
        <dbReference type="ARBA" id="ARBA00022679"/>
    </source>
</evidence>
<dbReference type="Gene3D" id="1.10.510.10">
    <property type="entry name" value="Transferase(Phosphotransferase) domain 1"/>
    <property type="match status" value="1"/>
</dbReference>
<keyword evidence="12" id="KW-0472">Membrane</keyword>
<evidence type="ECO:0000259" key="14">
    <source>
        <dbReference type="PROSITE" id="PS50011"/>
    </source>
</evidence>
<feature type="domain" description="Protein kinase" evidence="14">
    <location>
        <begin position="138"/>
        <end position="392"/>
    </location>
</feature>
<dbReference type="GO" id="GO:0005886">
    <property type="term" value="C:plasma membrane"/>
    <property type="evidence" value="ECO:0007669"/>
    <property type="project" value="TreeGrafter"/>
</dbReference>
<evidence type="ECO:0000256" key="6">
    <source>
        <dbReference type="ARBA" id="ARBA00022777"/>
    </source>
</evidence>
<keyword evidence="16" id="KW-1185">Reference proteome</keyword>